<evidence type="ECO:0000259" key="3">
    <source>
        <dbReference type="Pfam" id="PF00149"/>
    </source>
</evidence>
<dbReference type="PANTHER" id="PTHR11575:SF24">
    <property type="entry name" value="5'-NUCLEOTIDASE"/>
    <property type="match status" value="1"/>
</dbReference>
<dbReference type="InterPro" id="IPR008334">
    <property type="entry name" value="5'-Nucleotdase_C"/>
</dbReference>
<keyword evidence="1" id="KW-0732">Signal</keyword>
<keyword evidence="6" id="KW-1185">Reference proteome</keyword>
<dbReference type="Pfam" id="PF02872">
    <property type="entry name" value="5_nucleotid_C"/>
    <property type="match status" value="1"/>
</dbReference>
<dbReference type="GO" id="GO:0008768">
    <property type="term" value="F:UDP-sugar diphosphatase activity"/>
    <property type="evidence" value="ECO:0007669"/>
    <property type="project" value="TreeGrafter"/>
</dbReference>
<dbReference type="Proteomes" id="UP000662314">
    <property type="component" value="Unassembled WGS sequence"/>
</dbReference>
<name>A0A8J7I506_9NOST</name>
<evidence type="ECO:0000259" key="4">
    <source>
        <dbReference type="Pfam" id="PF02872"/>
    </source>
</evidence>
<dbReference type="InterPro" id="IPR029052">
    <property type="entry name" value="Metallo-depent_PP-like"/>
</dbReference>
<evidence type="ECO:0000256" key="1">
    <source>
        <dbReference type="ARBA" id="ARBA00022729"/>
    </source>
</evidence>
<evidence type="ECO:0000256" key="2">
    <source>
        <dbReference type="RuleBase" id="RU362119"/>
    </source>
</evidence>
<dbReference type="SUPFAM" id="SSF55816">
    <property type="entry name" value="5'-nucleotidase (syn. UDP-sugar hydrolase), C-terminal domain"/>
    <property type="match status" value="1"/>
</dbReference>
<dbReference type="Gene3D" id="3.60.21.10">
    <property type="match status" value="1"/>
</dbReference>
<feature type="domain" description="Calcineurin-like phosphoesterase" evidence="3">
    <location>
        <begin position="33"/>
        <end position="239"/>
    </location>
</feature>
<feature type="domain" description="5'-Nucleotidase C-terminal" evidence="4">
    <location>
        <begin position="333"/>
        <end position="461"/>
    </location>
</feature>
<reference evidence="5 6" key="1">
    <citation type="journal article" date="2021" name="Int. J. Syst. Evol. Microbiol.">
        <title>Amazonocrinis nigriterrae gen. nov., sp. nov., Atlanticothrix silvestris gen. nov., sp. nov. and Dendronalium phyllosphericum gen. nov., sp. nov., nostocacean cyanobacteria from Brazilian environments.</title>
        <authorList>
            <person name="Alvarenga D.O."/>
            <person name="Andreote A.P.D."/>
            <person name="Branco L.H.Z."/>
            <person name="Delbaje E."/>
            <person name="Cruz R.B."/>
            <person name="Varani A.M."/>
            <person name="Fiore M.F."/>
        </authorList>
    </citation>
    <scope>NUCLEOTIDE SEQUENCE [LARGE SCALE GENOMIC DNA]</scope>
    <source>
        <strain evidence="5 6">CENA369</strain>
    </source>
</reference>
<gene>
    <name evidence="5" type="ORF">I8752_12850</name>
</gene>
<dbReference type="InterPro" id="IPR004843">
    <property type="entry name" value="Calcineurin-like_PHP"/>
</dbReference>
<dbReference type="AlphaFoldDB" id="A0A8J7I506"/>
<dbReference type="EMBL" id="JAECZA010000048">
    <property type="protein sequence ID" value="MBH8573893.1"/>
    <property type="molecule type" value="Genomic_DNA"/>
</dbReference>
<dbReference type="GO" id="GO:0000166">
    <property type="term" value="F:nucleotide binding"/>
    <property type="evidence" value="ECO:0007669"/>
    <property type="project" value="UniProtKB-KW"/>
</dbReference>
<keyword evidence="2" id="KW-0378">Hydrolase</keyword>
<comment type="caution">
    <text evidence="5">The sequence shown here is derived from an EMBL/GenBank/DDBJ whole genome shotgun (WGS) entry which is preliminary data.</text>
</comment>
<evidence type="ECO:0000313" key="5">
    <source>
        <dbReference type="EMBL" id="MBH8573893.1"/>
    </source>
</evidence>
<dbReference type="GO" id="GO:0009166">
    <property type="term" value="P:nucleotide catabolic process"/>
    <property type="evidence" value="ECO:0007669"/>
    <property type="project" value="InterPro"/>
</dbReference>
<organism evidence="5 6">
    <name type="scientific">Dendronalium phyllosphericum CENA369</name>
    <dbReference type="NCBI Taxonomy" id="1725256"/>
    <lineage>
        <taxon>Bacteria</taxon>
        <taxon>Bacillati</taxon>
        <taxon>Cyanobacteriota</taxon>
        <taxon>Cyanophyceae</taxon>
        <taxon>Nostocales</taxon>
        <taxon>Nostocaceae</taxon>
        <taxon>Dendronalium</taxon>
        <taxon>Dendronalium phyllosphericum</taxon>
    </lineage>
</organism>
<accession>A0A8J7I506</accession>
<protein>
    <submittedName>
        <fullName evidence="5">Bifunctional metallophosphatase/5'-nucleotidase</fullName>
    </submittedName>
</protein>
<dbReference type="InterPro" id="IPR036907">
    <property type="entry name" value="5'-Nucleotdase_C_sf"/>
</dbReference>
<dbReference type="PANTHER" id="PTHR11575">
    <property type="entry name" value="5'-NUCLEOTIDASE-RELATED"/>
    <property type="match status" value="1"/>
</dbReference>
<dbReference type="Pfam" id="PF00149">
    <property type="entry name" value="Metallophos"/>
    <property type="match status" value="1"/>
</dbReference>
<comment type="similarity">
    <text evidence="2">Belongs to the 5'-nucleotidase family.</text>
</comment>
<dbReference type="PRINTS" id="PR01607">
    <property type="entry name" value="APYRASEFAMLY"/>
</dbReference>
<keyword evidence="2" id="KW-0547">Nucleotide-binding</keyword>
<dbReference type="Gene3D" id="3.90.780.10">
    <property type="entry name" value="5'-Nucleotidase, C-terminal domain"/>
    <property type="match status" value="1"/>
</dbReference>
<dbReference type="GO" id="GO:0030288">
    <property type="term" value="C:outer membrane-bounded periplasmic space"/>
    <property type="evidence" value="ECO:0007669"/>
    <property type="project" value="TreeGrafter"/>
</dbReference>
<evidence type="ECO:0000313" key="6">
    <source>
        <dbReference type="Proteomes" id="UP000662314"/>
    </source>
</evidence>
<sequence length="506" mass="55976">MKLFPKVCSVVLQIAVTVTFATPVLAEIVNINLLQLNDIYEITPVEGGTRGGLARVATLRQQLYKENPRTYTILAGDAFSPSALGTAKINGIPLAGQQMVAVMNTLGFDYATFGNHEFDLPENLFYQRLQESRFRWISSNVSDRKGQPFKGVPRSLVFNVKGDRGAVVRVGLIGVTLNSNRSGYASYTDPIATAKQQVQALKGKVDIIVAITHLPIESDRLLAETVPEIDIIIGGHEHENIQQWRGRDFTPIFKADANARTVYVHKLSYDTIGHNLQINSRLIPITDKIPDEPKTAKVVKEWLERGYQAFRASGFEPEQKIAKIPDALDGLESSVRNKSTKLTELIASAMLKEVPNADLAIFNSGSIRIDDVIPAGAITQYDVIRILPFGGKVVAVEMNGVLLKRVLDRGQVNKGSGGYLQTAKVTQQSNSGNWLINGKPLDFKQTYKVAINDFLLSGKEQGLDFLNLQQVGIKLIAEKRDIRFVVIDELKNQPTVKLKPVLRDYL</sequence>
<dbReference type="SUPFAM" id="SSF56300">
    <property type="entry name" value="Metallo-dependent phosphatases"/>
    <property type="match status" value="1"/>
</dbReference>
<proteinExistence type="inferred from homology"/>
<dbReference type="InterPro" id="IPR006179">
    <property type="entry name" value="5_nucleotidase/apyrase"/>
</dbReference>
<dbReference type="GO" id="GO:0008253">
    <property type="term" value="F:5'-nucleotidase activity"/>
    <property type="evidence" value="ECO:0007669"/>
    <property type="project" value="TreeGrafter"/>
</dbReference>